<dbReference type="PROSITE" id="PS50222">
    <property type="entry name" value="EF_HAND_2"/>
    <property type="match status" value="2"/>
</dbReference>
<keyword evidence="6" id="KW-0999">Mitochondrion inner membrane</keyword>
<dbReference type="Proteomes" id="UP000521872">
    <property type="component" value="Unassembled WGS sequence"/>
</dbReference>
<comment type="subcellular location">
    <subcellularLocation>
        <location evidence="1">Mitochondrion inner membrane</location>
        <topology evidence="1">Multi-pass membrane protein</topology>
    </subcellularLocation>
</comment>
<keyword evidence="3" id="KW-0813">Transport</keyword>
<dbReference type="Pfam" id="PF00036">
    <property type="entry name" value="EF-hand_1"/>
    <property type="match status" value="1"/>
</dbReference>
<keyword evidence="19" id="KW-1185">Reference proteome</keyword>
<keyword evidence="4 15" id="KW-0812">Transmembrane</keyword>
<keyword evidence="7" id="KW-0106">Calcium</keyword>
<dbReference type="PROSITE" id="PS50920">
    <property type="entry name" value="SOLCAR"/>
    <property type="match status" value="3"/>
</dbReference>
<dbReference type="PANTHER" id="PTHR45678">
    <property type="entry name" value="MITOCHONDRIAL 2-OXODICARBOXYLATE CARRIER 1-RELATED"/>
    <property type="match status" value="1"/>
</dbReference>
<dbReference type="GO" id="GO:0015183">
    <property type="term" value="F:L-aspartate transmembrane transporter activity"/>
    <property type="evidence" value="ECO:0007669"/>
    <property type="project" value="TreeGrafter"/>
</dbReference>
<dbReference type="Gene3D" id="1.10.238.10">
    <property type="entry name" value="EF-hand"/>
    <property type="match status" value="2"/>
</dbReference>
<evidence type="ECO:0000256" key="13">
    <source>
        <dbReference type="ARBA" id="ARBA00073787"/>
    </source>
</evidence>
<dbReference type="InterPro" id="IPR018108">
    <property type="entry name" value="MCP_transmembrane"/>
</dbReference>
<accession>A0A8H4QJL1</accession>
<keyword evidence="5" id="KW-0677">Repeat</keyword>
<sequence length="1289" mass="141553">MAPWTRILPTTHCDAEDSQSFTKSALQTVRTAVSVPETELKRWRRTFEANAKEVNGEKFLDLEGFVDAIAPKGDLTKIGRAQFAILFRIADSSRRGLVSWDDFTVFETLLKRPDADYWMAFQYFDVDNSGFIDYNEFKTVFSANLGPDAIPFDFDCDWIKLYLGQKNGAHVMGYNEFTQLMKGLQGERLRQAFKYLDKDQDGFIRPDEFKRIILEIAGHKLSDAVIDRLPTLCALSPGQRISYSEVVAFHNVIRVSKSEMDMVERIIREATAKSKDGRIDQTDFLNYAASTSRYSLFTPMEASIIFHFAGRGVATQRLALLDFAQLLDPRWRPPHQEVIDQKPHKETFLQSFLHSSYSFVQGGLAGAVGATIVYPIDMDSVRALFTSSDRVLTHNLRMQNQRSTVVGQMLYKNSIDCAQKIFRNEGFLGFYRGLGPQLVGVAPEKAIKLTVNDLIRGRAMDPETGRIKLGWELVAGGMAGGSQVIFTNPLEIVKIRLQVQGEAAKVEGAVPKGAVHIIRQLGILGLYKGATACLLRDIPFSAIYFTAYSHLRTDVFEDGYNGKRLSFLETLSAAAIAGMPAAYLTTPADVVKTRLQVEARKGQTNYSGLRDAFVKIYREEGFRALFKGGPARVIRSSPQFGFTLLAYETLKDVYPWQDKPVKMETALTSRPDELSKVRARNALKILLDVHGDFGRRAGAFAEKLFMEDFEARIPCIETYRDASRDMSLPRSPWASSEWLLMRNVMRMPMVARLLPNLWELVTGSPIRPSKMASNSPACRSHQQLVARPASIYCKTVTTPAPTFFTLKSIMKSIAFGLSLVSAAVAQVSVLGMSMVPIDASGSPAASSSGAASVTPTPTDGGYGGGYGGAAPSVQTAAPTVSEDFYDYMPYSSYKSGGYKTLNCGYGYSKQSDGSCHRESWYTETFDSCYATTIINVNNDCSGGYGYGYDNSYNNGYGYNSVSTVTVTYTATQTQVYTQTVPTTVTMHETVTQVMTDFMTATQVITSTELVPTTKVWVSTDIINETQTVEKTLTATLTSTQVNVYTQTQTMTDTATETMKETMTDFVTRTQISTVVVPTTYVKTWISTEIQDRTKTIEHTMTDTVTSSFTSTATATMTETMTDRVTVTAVSTYVQPTTVVSVWKETKTIDNTQTIVNTLTSTKVWQQTLTATVTYLSTATATETATTTKIQEVMNTGLTECLGQCKSKYWLTQGNSNYWNTYASPPAATSSQSSYGSSYGGSSYGGSSYGGSSYGGSSYGGSSGSYGGSSGSSSGSYSGSSGSYGGSSGY</sequence>
<keyword evidence="8" id="KW-1133">Transmembrane helix</keyword>
<dbReference type="InterPro" id="IPR011992">
    <property type="entry name" value="EF-hand-dom_pair"/>
</dbReference>
<dbReference type="Gene3D" id="1.50.40.10">
    <property type="entry name" value="Mitochondrial carrier domain"/>
    <property type="match status" value="1"/>
</dbReference>
<comment type="function">
    <text evidence="12">Calcium-dependent mitochondrial aspartate and glutamate carrier. Transport of glutamate in mitochondria is required for mitochondrial transamination reactions and ornithine synthesis. Plays also a role in malate-aspartate NADH shuttle, which is critical for growth on acetate and fatty acids.</text>
</comment>
<dbReference type="PRINTS" id="PR00926">
    <property type="entry name" value="MITOCARRIER"/>
</dbReference>
<comment type="caution">
    <text evidence="18">The sequence shown here is derived from an EMBL/GenBank/DDBJ whole genome shotgun (WGS) entry which is preliminary data.</text>
</comment>
<dbReference type="GO" id="GO:0005313">
    <property type="term" value="F:L-glutamate transmembrane transporter activity"/>
    <property type="evidence" value="ECO:0007669"/>
    <property type="project" value="TreeGrafter"/>
</dbReference>
<feature type="region of interest" description="Disordered" evidence="16">
    <location>
        <begin position="1258"/>
        <end position="1289"/>
    </location>
</feature>
<dbReference type="EMBL" id="JAACJL010000057">
    <property type="protein sequence ID" value="KAF4612305.1"/>
    <property type="molecule type" value="Genomic_DNA"/>
</dbReference>
<dbReference type="Pfam" id="PF13405">
    <property type="entry name" value="EF-hand_6"/>
    <property type="match status" value="1"/>
</dbReference>
<dbReference type="GO" id="GO:0043490">
    <property type="term" value="P:malate-aspartate shuttle"/>
    <property type="evidence" value="ECO:0007669"/>
    <property type="project" value="TreeGrafter"/>
</dbReference>
<evidence type="ECO:0000256" key="6">
    <source>
        <dbReference type="ARBA" id="ARBA00022792"/>
    </source>
</evidence>
<evidence type="ECO:0000313" key="18">
    <source>
        <dbReference type="EMBL" id="KAF4612305.1"/>
    </source>
</evidence>
<keyword evidence="10 15" id="KW-0472">Membrane</keyword>
<evidence type="ECO:0000256" key="7">
    <source>
        <dbReference type="ARBA" id="ARBA00022837"/>
    </source>
</evidence>
<evidence type="ECO:0000256" key="4">
    <source>
        <dbReference type="ARBA" id="ARBA00022692"/>
    </source>
</evidence>
<dbReference type="InterPro" id="IPR051028">
    <property type="entry name" value="Mito_Solute_Carrier"/>
</dbReference>
<evidence type="ECO:0000256" key="10">
    <source>
        <dbReference type="ARBA" id="ARBA00023136"/>
    </source>
</evidence>
<evidence type="ECO:0000256" key="9">
    <source>
        <dbReference type="ARBA" id="ARBA00023128"/>
    </source>
</evidence>
<keyword evidence="9" id="KW-0496">Mitochondrion</keyword>
<proteinExistence type="inferred from homology"/>
<dbReference type="InterPro" id="IPR002067">
    <property type="entry name" value="MCP"/>
</dbReference>
<dbReference type="SUPFAM" id="SSF103506">
    <property type="entry name" value="Mitochondrial carrier"/>
    <property type="match status" value="1"/>
</dbReference>
<dbReference type="InterPro" id="IPR018247">
    <property type="entry name" value="EF_Hand_1_Ca_BS"/>
</dbReference>
<evidence type="ECO:0000259" key="17">
    <source>
        <dbReference type="PROSITE" id="PS50222"/>
    </source>
</evidence>
<protein>
    <recommendedName>
        <fullName evidence="13">Mitochondrial aspartate-glutamate transporter AGC1</fullName>
    </recommendedName>
    <alternativeName>
        <fullName evidence="14">Aspartate-glutamate carrier 1</fullName>
    </alternativeName>
</protein>
<feature type="compositionally biased region" description="Gly residues" evidence="16">
    <location>
        <begin position="1258"/>
        <end position="1269"/>
    </location>
</feature>
<evidence type="ECO:0000313" key="19">
    <source>
        <dbReference type="Proteomes" id="UP000521872"/>
    </source>
</evidence>
<feature type="repeat" description="Solcar" evidence="15">
    <location>
        <begin position="353"/>
        <end position="458"/>
    </location>
</feature>
<gene>
    <name evidence="18" type="ORF">D9613_004254</name>
</gene>
<evidence type="ECO:0000256" key="11">
    <source>
        <dbReference type="ARBA" id="ARBA00038674"/>
    </source>
</evidence>
<dbReference type="InterPro" id="IPR023395">
    <property type="entry name" value="MCP_dom_sf"/>
</dbReference>
<organism evidence="18 19">
    <name type="scientific">Agrocybe pediades</name>
    <dbReference type="NCBI Taxonomy" id="84607"/>
    <lineage>
        <taxon>Eukaryota</taxon>
        <taxon>Fungi</taxon>
        <taxon>Dikarya</taxon>
        <taxon>Basidiomycota</taxon>
        <taxon>Agaricomycotina</taxon>
        <taxon>Agaricomycetes</taxon>
        <taxon>Agaricomycetidae</taxon>
        <taxon>Agaricales</taxon>
        <taxon>Agaricineae</taxon>
        <taxon>Strophariaceae</taxon>
        <taxon>Agrocybe</taxon>
    </lineage>
</organism>
<comment type="subunit">
    <text evidence="11">Homodimer (via N-terminus).</text>
</comment>
<evidence type="ECO:0000256" key="16">
    <source>
        <dbReference type="SAM" id="MobiDB-lite"/>
    </source>
</evidence>
<dbReference type="SUPFAM" id="SSF47473">
    <property type="entry name" value="EF-hand"/>
    <property type="match status" value="2"/>
</dbReference>
<feature type="compositionally biased region" description="Low complexity" evidence="16">
    <location>
        <begin position="1270"/>
        <end position="1280"/>
    </location>
</feature>
<evidence type="ECO:0000256" key="2">
    <source>
        <dbReference type="ARBA" id="ARBA00006375"/>
    </source>
</evidence>
<evidence type="ECO:0000256" key="8">
    <source>
        <dbReference type="ARBA" id="ARBA00022989"/>
    </source>
</evidence>
<dbReference type="SMART" id="SM00054">
    <property type="entry name" value="EFh"/>
    <property type="match status" value="2"/>
</dbReference>
<evidence type="ECO:0000256" key="15">
    <source>
        <dbReference type="PROSITE-ProRule" id="PRU00282"/>
    </source>
</evidence>
<dbReference type="FunFam" id="1.50.40.10:FF:000004">
    <property type="entry name" value="Calcium-binding mitochondrial carrier protein Aralar1"/>
    <property type="match status" value="1"/>
</dbReference>
<feature type="repeat" description="Solcar" evidence="15">
    <location>
        <begin position="565"/>
        <end position="653"/>
    </location>
</feature>
<evidence type="ECO:0000256" key="5">
    <source>
        <dbReference type="ARBA" id="ARBA00022737"/>
    </source>
</evidence>
<dbReference type="PROSITE" id="PS00018">
    <property type="entry name" value="EF_HAND_1"/>
    <property type="match status" value="1"/>
</dbReference>
<evidence type="ECO:0000256" key="1">
    <source>
        <dbReference type="ARBA" id="ARBA00004448"/>
    </source>
</evidence>
<evidence type="ECO:0000256" key="14">
    <source>
        <dbReference type="ARBA" id="ARBA00082232"/>
    </source>
</evidence>
<dbReference type="InterPro" id="IPR002048">
    <property type="entry name" value="EF_hand_dom"/>
</dbReference>
<dbReference type="Pfam" id="PF00153">
    <property type="entry name" value="Mito_carr"/>
    <property type="match status" value="3"/>
</dbReference>
<feature type="domain" description="EF-hand" evidence="17">
    <location>
        <begin position="184"/>
        <end position="219"/>
    </location>
</feature>
<comment type="similarity">
    <text evidence="2">Belongs to the mitochondrial carrier (TC 2.A.29) family.</text>
</comment>
<dbReference type="PANTHER" id="PTHR45678:SF9">
    <property type="entry name" value="CALCIUM-BINDING MITOCHONDRIAL CARRIER PROTEIN ARALAR1"/>
    <property type="match status" value="1"/>
</dbReference>
<evidence type="ECO:0000256" key="3">
    <source>
        <dbReference type="ARBA" id="ARBA00022448"/>
    </source>
</evidence>
<dbReference type="GO" id="GO:0005509">
    <property type="term" value="F:calcium ion binding"/>
    <property type="evidence" value="ECO:0007669"/>
    <property type="project" value="InterPro"/>
</dbReference>
<feature type="domain" description="EF-hand" evidence="17">
    <location>
        <begin position="112"/>
        <end position="147"/>
    </location>
</feature>
<reference evidence="18 19" key="1">
    <citation type="submission" date="2019-12" db="EMBL/GenBank/DDBJ databases">
        <authorList>
            <person name="Floudas D."/>
            <person name="Bentzer J."/>
            <person name="Ahren D."/>
            <person name="Johansson T."/>
            <person name="Persson P."/>
            <person name="Tunlid A."/>
        </authorList>
    </citation>
    <scope>NUCLEOTIDE SEQUENCE [LARGE SCALE GENOMIC DNA]</scope>
    <source>
        <strain evidence="18 19">CBS 102.39</strain>
    </source>
</reference>
<feature type="repeat" description="Solcar" evidence="15">
    <location>
        <begin position="467"/>
        <end position="554"/>
    </location>
</feature>
<evidence type="ECO:0000256" key="12">
    <source>
        <dbReference type="ARBA" id="ARBA00059916"/>
    </source>
</evidence>
<dbReference type="GO" id="GO:0005743">
    <property type="term" value="C:mitochondrial inner membrane"/>
    <property type="evidence" value="ECO:0007669"/>
    <property type="project" value="UniProtKB-SubCell"/>
</dbReference>
<name>A0A8H4QJL1_9AGAR</name>